<accession>A0A5Y1YDA9</accession>
<gene>
    <name evidence="2" type="ORF">CTQ69_21340</name>
</gene>
<sequence length="407" mass="48411">MEIFQKDYLRKAINSNASSSVCGFLYQFQRALFHIFTSVNQNSLVGVETLDDVATLSFDENQEVTITLEQDKYTGKDNFNPIGDRSHNLWHTLNIWLSNLNEYRSAYDEINFYLTTNILLPEDSLAKKISNTTSDEDVKNILSTIHSLAKNTKNEDIKNISEYHMEDLTFVIKRIKVFDASYLHEKSIDIRNQTIQYFQLHSSVVEYAEEIYEQLLGSLINKSFTKWENKEQAWHNVQFFRDQLHELQKKTPLVRYIDRDIFSEEFQHHMVENNDLNFIRQLANLELPESYIDEQLKSYFGFYAERVRLQNEGYVLPTDWESRERKLNTRWKNITQQIEIEEIDNPTPKEKAKFRKILTRTLTPDFKEKLGNYETNHIYFTHGHYHDLVNDTANPNNMHWYKKIKEA</sequence>
<dbReference type="Proteomes" id="UP000839735">
    <property type="component" value="Unassembled WGS sequence"/>
</dbReference>
<proteinExistence type="predicted"/>
<name>A0A5Y1YDA9_SALDZ</name>
<evidence type="ECO:0000259" key="1">
    <source>
        <dbReference type="Pfam" id="PF20283"/>
    </source>
</evidence>
<dbReference type="AlphaFoldDB" id="A0A5Y1YDA9"/>
<protein>
    <recommendedName>
        <fullName evidence="1">ABC-three component systems C-terminal domain-containing protein</fullName>
    </recommendedName>
</protein>
<organism evidence="2">
    <name type="scientific">Salmonella diarizonae</name>
    <dbReference type="NCBI Taxonomy" id="59204"/>
    <lineage>
        <taxon>Bacteria</taxon>
        <taxon>Pseudomonadati</taxon>
        <taxon>Pseudomonadota</taxon>
        <taxon>Gammaproteobacteria</taxon>
        <taxon>Enterobacterales</taxon>
        <taxon>Enterobacteriaceae</taxon>
        <taxon>Salmonella</taxon>
    </lineage>
</organism>
<comment type="caution">
    <text evidence="2">The sequence shown here is derived from an EMBL/GenBank/DDBJ whole genome shotgun (WGS) entry which is preliminary data.</text>
</comment>
<dbReference type="InterPro" id="IPR046913">
    <property type="entry name" value="ABC-3C_CTD7"/>
</dbReference>
<reference evidence="2" key="1">
    <citation type="submission" date="2018-08" db="EMBL/GenBank/DDBJ databases">
        <authorList>
            <person name="Ashton P.M."/>
            <person name="Dallman T."/>
            <person name="Nair S."/>
            <person name="De Pinna E."/>
            <person name="Peters T."/>
            <person name="Grant K."/>
        </authorList>
    </citation>
    <scope>NUCLEOTIDE SEQUENCE [LARGE SCALE GENOMIC DNA]</scope>
    <source>
        <strain evidence="2">294779</strain>
    </source>
</reference>
<dbReference type="Pfam" id="PF20283">
    <property type="entry name" value="CTD7"/>
    <property type="match status" value="1"/>
</dbReference>
<feature type="domain" description="ABC-three component systems C-terminal" evidence="1">
    <location>
        <begin position="278"/>
        <end position="404"/>
    </location>
</feature>
<dbReference type="EMBL" id="AAIBIC010000032">
    <property type="protein sequence ID" value="ECC3916476.1"/>
    <property type="molecule type" value="Genomic_DNA"/>
</dbReference>
<evidence type="ECO:0000313" key="2">
    <source>
        <dbReference type="EMBL" id="ECC3916476.1"/>
    </source>
</evidence>